<gene>
    <name evidence="3" type="ORF">N0V83_003906</name>
</gene>
<feature type="compositionally biased region" description="Acidic residues" evidence="2">
    <location>
        <begin position="501"/>
        <end position="510"/>
    </location>
</feature>
<feature type="region of interest" description="Disordered" evidence="2">
    <location>
        <begin position="145"/>
        <end position="193"/>
    </location>
</feature>
<dbReference type="OrthoDB" id="5396360at2759"/>
<protein>
    <submittedName>
        <fullName evidence="3">Uncharacterized protein</fullName>
    </submittedName>
</protein>
<feature type="region of interest" description="Disordered" evidence="2">
    <location>
        <begin position="222"/>
        <end position="268"/>
    </location>
</feature>
<sequence>MRSSTMPPGQAMSAQDSALELVAQQIAVISQKANEVDTLKITIEIMKNKIQRLEEVASLTPPQPTLPHQPTRETAALATQSPHTTIPYHTAPVTISHTTPNQPSTSQASYSFAHLVANNPEISRRPEPLPSQSSGWATVNAGVKRTHSNGMESPHETSKHIPGSPKRPRLTTVEPSITHETPLGQADIDSPETRTQVHTLTQPSRYSIPESVLASQSQHSVYIPYGTQDGPSEDSWRPESQRIIEHRPRGRGRGGGPGSRGGRGRKSMPAQIHTLGTSEWQKDDWQSNLDGYYDHVARSGRGIARRGNGGGGTRGGYPPNDRAVSLGLQGVSAGMGLESPSDLYSHTKKTRTKPIRNADGVLIRKDGRPDMRSQSSAANLRKVHARKDGDPNQSPSRSTPTNLHYSDSAGAPDTPSPSSFGLDHSVSASIHKKHNAIMDKIFPSGVDQSRRQHDYSRQVFEEDPDHTVHPRTQNHHQSTRSPPRIKKELLEQNRIMNLQSPEDEDEEDVDMDRTDDHADDEGQAPGEQSDNSARAYHGAQRQEALAQNPSSHMGSQAVPETQAVDKLKLDVTSIEAS</sequence>
<evidence type="ECO:0000256" key="1">
    <source>
        <dbReference type="SAM" id="Coils"/>
    </source>
</evidence>
<feature type="coiled-coil region" evidence="1">
    <location>
        <begin position="29"/>
        <end position="56"/>
    </location>
</feature>
<organism evidence="3 4">
    <name type="scientific">Neocucurbitaria cava</name>
    <dbReference type="NCBI Taxonomy" id="798079"/>
    <lineage>
        <taxon>Eukaryota</taxon>
        <taxon>Fungi</taxon>
        <taxon>Dikarya</taxon>
        <taxon>Ascomycota</taxon>
        <taxon>Pezizomycotina</taxon>
        <taxon>Dothideomycetes</taxon>
        <taxon>Pleosporomycetidae</taxon>
        <taxon>Pleosporales</taxon>
        <taxon>Pleosporineae</taxon>
        <taxon>Cucurbitariaceae</taxon>
        <taxon>Neocucurbitaria</taxon>
    </lineage>
</organism>
<feature type="compositionally biased region" description="Polar residues" evidence="2">
    <location>
        <begin position="545"/>
        <end position="554"/>
    </location>
</feature>
<dbReference type="EMBL" id="JAPEUY010000006">
    <property type="protein sequence ID" value="KAJ4372133.1"/>
    <property type="molecule type" value="Genomic_DNA"/>
</dbReference>
<comment type="caution">
    <text evidence="3">The sequence shown here is derived from an EMBL/GenBank/DDBJ whole genome shotgun (WGS) entry which is preliminary data.</text>
</comment>
<feature type="compositionally biased region" description="Basic and acidic residues" evidence="2">
    <location>
        <begin position="362"/>
        <end position="371"/>
    </location>
</feature>
<dbReference type="Proteomes" id="UP001140560">
    <property type="component" value="Unassembled WGS sequence"/>
</dbReference>
<evidence type="ECO:0000313" key="3">
    <source>
        <dbReference type="EMBL" id="KAJ4372133.1"/>
    </source>
</evidence>
<reference evidence="3" key="1">
    <citation type="submission" date="2022-10" db="EMBL/GenBank/DDBJ databases">
        <title>Tapping the CABI collections for fungal endophytes: first genome assemblies for Collariella, Neodidymelliopsis, Ascochyta clinopodiicola, Didymella pomorum, Didymosphaeria variabile, Neocosmospora piperis and Neocucurbitaria cava.</title>
        <authorList>
            <person name="Hill R."/>
        </authorList>
    </citation>
    <scope>NUCLEOTIDE SEQUENCE</scope>
    <source>
        <strain evidence="3">IMI 356814</strain>
    </source>
</reference>
<evidence type="ECO:0000256" key="2">
    <source>
        <dbReference type="SAM" id="MobiDB-lite"/>
    </source>
</evidence>
<accession>A0A9W8YA45</accession>
<feature type="region of interest" description="Disordered" evidence="2">
    <location>
        <begin position="336"/>
        <end position="424"/>
    </location>
</feature>
<feature type="compositionally biased region" description="Polar residues" evidence="2">
    <location>
        <begin position="391"/>
        <end position="405"/>
    </location>
</feature>
<feature type="region of interest" description="Disordered" evidence="2">
    <location>
        <begin position="462"/>
        <end position="577"/>
    </location>
</feature>
<evidence type="ECO:0000313" key="4">
    <source>
        <dbReference type="Proteomes" id="UP001140560"/>
    </source>
</evidence>
<feature type="compositionally biased region" description="Basic and acidic residues" evidence="2">
    <location>
        <begin position="234"/>
        <end position="247"/>
    </location>
</feature>
<dbReference type="AlphaFoldDB" id="A0A9W8YA45"/>
<keyword evidence="1" id="KW-0175">Coiled coil</keyword>
<name>A0A9W8YA45_9PLEO</name>
<keyword evidence="4" id="KW-1185">Reference proteome</keyword>
<proteinExistence type="predicted"/>